<dbReference type="EMBL" id="JARKHS020004887">
    <property type="protein sequence ID" value="KAK8784067.1"/>
    <property type="molecule type" value="Genomic_DNA"/>
</dbReference>
<keyword evidence="4" id="KW-1185">Reference proteome</keyword>
<feature type="compositionally biased region" description="Basic residues" evidence="1">
    <location>
        <begin position="83"/>
        <end position="98"/>
    </location>
</feature>
<feature type="signal peptide" evidence="2">
    <location>
        <begin position="1"/>
        <end position="25"/>
    </location>
</feature>
<protein>
    <recommendedName>
        <fullName evidence="5">Secreted protein</fullName>
    </recommendedName>
</protein>
<keyword evidence="2" id="KW-0732">Signal</keyword>
<evidence type="ECO:0008006" key="5">
    <source>
        <dbReference type="Google" id="ProtNLM"/>
    </source>
</evidence>
<proteinExistence type="predicted"/>
<comment type="caution">
    <text evidence="3">The sequence shown here is derived from an EMBL/GenBank/DDBJ whole genome shotgun (WGS) entry which is preliminary data.</text>
</comment>
<gene>
    <name evidence="3" type="ORF">V5799_009567</name>
</gene>
<feature type="chain" id="PRO_5042975989" description="Secreted protein" evidence="2">
    <location>
        <begin position="26"/>
        <end position="268"/>
    </location>
</feature>
<reference evidence="3 4" key="1">
    <citation type="journal article" date="2023" name="Arcadia Sci">
        <title>De novo assembly of a long-read Amblyomma americanum tick genome.</title>
        <authorList>
            <person name="Chou S."/>
            <person name="Poskanzer K.E."/>
            <person name="Rollins M."/>
            <person name="Thuy-Boun P.S."/>
        </authorList>
    </citation>
    <scope>NUCLEOTIDE SEQUENCE [LARGE SCALE GENOMIC DNA]</scope>
    <source>
        <strain evidence="3">F_SG_1</strain>
        <tissue evidence="3">Salivary glands</tissue>
    </source>
</reference>
<evidence type="ECO:0000256" key="2">
    <source>
        <dbReference type="SAM" id="SignalP"/>
    </source>
</evidence>
<dbReference type="AlphaFoldDB" id="A0AAQ4F9Y5"/>
<sequence length="268" mass="28235">MNCLVSLAVLAAFVSLLLAPDTSQAGPDSTCDLDDCAASCSELGAMRWSCEEEGCLCTFLVDDAKSLELGEEIEGEGQDGRGKGRPKIKYRPGKKKKGSGKDRDSAATDKDSSGKEEGGPGKETGTGNSTNAPDQGLPSGSGSGEKDQGQKDQTSGGQSDKDKGTAGGSPHTSKKPDKKESSENGAGQKDMGTLSLLSRQALEPDSGSGGKKKSNFRGRAGTERSNMHMPFLVRSLERPLSQEQVMNQLKKQKGDIPMKKIEEFIMKG</sequence>
<dbReference type="Proteomes" id="UP001321473">
    <property type="component" value="Unassembled WGS sequence"/>
</dbReference>
<evidence type="ECO:0000256" key="1">
    <source>
        <dbReference type="SAM" id="MobiDB-lite"/>
    </source>
</evidence>
<evidence type="ECO:0000313" key="4">
    <source>
        <dbReference type="Proteomes" id="UP001321473"/>
    </source>
</evidence>
<feature type="compositionally biased region" description="Basic and acidic residues" evidence="1">
    <location>
        <begin position="99"/>
        <end position="120"/>
    </location>
</feature>
<organism evidence="3 4">
    <name type="scientific">Amblyomma americanum</name>
    <name type="common">Lone star tick</name>
    <dbReference type="NCBI Taxonomy" id="6943"/>
    <lineage>
        <taxon>Eukaryota</taxon>
        <taxon>Metazoa</taxon>
        <taxon>Ecdysozoa</taxon>
        <taxon>Arthropoda</taxon>
        <taxon>Chelicerata</taxon>
        <taxon>Arachnida</taxon>
        <taxon>Acari</taxon>
        <taxon>Parasitiformes</taxon>
        <taxon>Ixodida</taxon>
        <taxon>Ixodoidea</taxon>
        <taxon>Ixodidae</taxon>
        <taxon>Amblyomminae</taxon>
        <taxon>Amblyomma</taxon>
    </lineage>
</organism>
<evidence type="ECO:0000313" key="3">
    <source>
        <dbReference type="EMBL" id="KAK8784067.1"/>
    </source>
</evidence>
<name>A0AAQ4F9Y5_AMBAM</name>
<feature type="region of interest" description="Disordered" evidence="1">
    <location>
        <begin position="72"/>
        <end position="229"/>
    </location>
</feature>
<accession>A0AAQ4F9Y5</accession>